<protein>
    <submittedName>
        <fullName evidence="9">Aminopeptidase</fullName>
        <ecNumber evidence="9">3.4.11.-</ecNumber>
    </submittedName>
</protein>
<keyword evidence="1" id="KW-0645">Protease</keyword>
<dbReference type="PANTHER" id="PTHR46112">
    <property type="entry name" value="AMINOPEPTIDASE"/>
    <property type="match status" value="1"/>
</dbReference>
<dbReference type="EMBL" id="MWBQ01000021">
    <property type="protein sequence ID" value="OQA61229.1"/>
    <property type="molecule type" value="Genomic_DNA"/>
</dbReference>
<evidence type="ECO:0000256" key="1">
    <source>
        <dbReference type="ARBA" id="ARBA00022670"/>
    </source>
</evidence>
<evidence type="ECO:0000256" key="4">
    <source>
        <dbReference type="ARBA" id="ARBA00023049"/>
    </source>
</evidence>
<dbReference type="Gene3D" id="3.40.350.10">
    <property type="entry name" value="Creatinase/prolidase N-terminal domain"/>
    <property type="match status" value="1"/>
</dbReference>
<keyword evidence="6" id="KW-0472">Membrane</keyword>
<feature type="domain" description="Peptidase M24" evidence="7">
    <location>
        <begin position="136"/>
        <end position="339"/>
    </location>
</feature>
<dbReference type="InterPro" id="IPR000994">
    <property type="entry name" value="Pept_M24"/>
</dbReference>
<accession>A0A1V5T394</accession>
<name>A0A1V5T394_9BACT</name>
<sequence>METNRIKKLQENMKNNRDIPFLLTDLSNIFYLTGFTGSSGFLIVFPDRPPVFLCDGRYTTQAKKEFITSTEIVEFNTDVYKRIADILTSSGFQTVYFETSLSYQSYLNLKEKNLELVPVPNWLEEMRMIKSPRELELIERALHLSEKAWEAVSPMIRPGIKEKDFALELDYQMIKAGGDSIAFSTIVASGERSALPHAQPTDERMEAGSWLVVDWGVRYQKYCGDITRTVPVGCVEDLWFEETIQLLKEAQQMAQEFIRDGVRAADVERTVRNFLNQHKIEQYFTHSLGHGIGIQVHESPRLSNNSEVILRENMVVTVEPGVYIPGKGGIRLENIVVVEKESCRILNRLPVIL</sequence>
<dbReference type="GO" id="GO:0004177">
    <property type="term" value="F:aminopeptidase activity"/>
    <property type="evidence" value="ECO:0007669"/>
    <property type="project" value="UniProtKB-KW"/>
</dbReference>
<dbReference type="GO" id="GO:0008237">
    <property type="term" value="F:metallopeptidase activity"/>
    <property type="evidence" value="ECO:0007669"/>
    <property type="project" value="UniProtKB-KW"/>
</dbReference>
<keyword evidence="4" id="KW-0482">Metalloprotease</keyword>
<dbReference type="InterPro" id="IPR050659">
    <property type="entry name" value="Peptidase_M24B"/>
</dbReference>
<dbReference type="EC" id="3.4.11.-" evidence="9"/>
<dbReference type="SUPFAM" id="SSF55920">
    <property type="entry name" value="Creatinase/aminopeptidase"/>
    <property type="match status" value="1"/>
</dbReference>
<dbReference type="InterPro" id="IPR000587">
    <property type="entry name" value="Creatinase_N"/>
</dbReference>
<gene>
    <name evidence="9" type="ORF">BWY41_00180</name>
</gene>
<reference evidence="9" key="1">
    <citation type="submission" date="2017-02" db="EMBL/GenBank/DDBJ databases">
        <title>Delving into the versatile metabolic prowess of the omnipresent phylum Bacteroidetes.</title>
        <authorList>
            <person name="Nobu M.K."/>
            <person name="Mei R."/>
            <person name="Narihiro T."/>
            <person name="Kuroda K."/>
            <person name="Liu W.-T."/>
        </authorList>
    </citation>
    <scope>NUCLEOTIDE SEQUENCE</scope>
    <source>
        <strain evidence="9">ADurb.Bin276</strain>
    </source>
</reference>
<feature type="transmembrane region" description="Helical" evidence="6">
    <location>
        <begin position="21"/>
        <end position="45"/>
    </location>
</feature>
<evidence type="ECO:0000256" key="5">
    <source>
        <dbReference type="RuleBase" id="RU000590"/>
    </source>
</evidence>
<dbReference type="GO" id="GO:0046872">
    <property type="term" value="F:metal ion binding"/>
    <property type="evidence" value="ECO:0007669"/>
    <property type="project" value="UniProtKB-KW"/>
</dbReference>
<evidence type="ECO:0000256" key="6">
    <source>
        <dbReference type="SAM" id="Phobius"/>
    </source>
</evidence>
<keyword evidence="6" id="KW-1133">Transmembrane helix</keyword>
<dbReference type="Gene3D" id="3.90.230.10">
    <property type="entry name" value="Creatinase/methionine aminopeptidase superfamily"/>
    <property type="match status" value="1"/>
</dbReference>
<dbReference type="CDD" id="cd01092">
    <property type="entry name" value="APP-like"/>
    <property type="match status" value="1"/>
</dbReference>
<dbReference type="Pfam" id="PF01321">
    <property type="entry name" value="Creatinase_N"/>
    <property type="match status" value="1"/>
</dbReference>
<dbReference type="PROSITE" id="PS00491">
    <property type="entry name" value="PROLINE_PEPTIDASE"/>
    <property type="match status" value="1"/>
</dbReference>
<dbReference type="Pfam" id="PF00557">
    <property type="entry name" value="Peptidase_M24"/>
    <property type="match status" value="1"/>
</dbReference>
<evidence type="ECO:0000256" key="2">
    <source>
        <dbReference type="ARBA" id="ARBA00022723"/>
    </source>
</evidence>
<evidence type="ECO:0000313" key="9">
    <source>
        <dbReference type="EMBL" id="OQA61229.1"/>
    </source>
</evidence>
<comment type="caution">
    <text evidence="9">The sequence shown here is derived from an EMBL/GenBank/DDBJ whole genome shotgun (WGS) entry which is preliminary data.</text>
</comment>
<dbReference type="InterPro" id="IPR036005">
    <property type="entry name" value="Creatinase/aminopeptidase-like"/>
</dbReference>
<dbReference type="PANTHER" id="PTHR46112:SF3">
    <property type="entry name" value="AMINOPEPTIDASE YPDF"/>
    <property type="match status" value="1"/>
</dbReference>
<dbReference type="SUPFAM" id="SSF53092">
    <property type="entry name" value="Creatinase/prolidase N-terminal domain"/>
    <property type="match status" value="1"/>
</dbReference>
<evidence type="ECO:0000259" key="7">
    <source>
        <dbReference type="Pfam" id="PF00557"/>
    </source>
</evidence>
<dbReference type="InterPro" id="IPR029149">
    <property type="entry name" value="Creatin/AminoP/Spt16_N"/>
</dbReference>
<dbReference type="InterPro" id="IPR001131">
    <property type="entry name" value="Peptidase_M24B_aminopep-P_CS"/>
</dbReference>
<proteinExistence type="inferred from homology"/>
<dbReference type="Proteomes" id="UP000485569">
    <property type="component" value="Unassembled WGS sequence"/>
</dbReference>
<dbReference type="AlphaFoldDB" id="A0A1V5T394"/>
<evidence type="ECO:0000256" key="3">
    <source>
        <dbReference type="ARBA" id="ARBA00022801"/>
    </source>
</evidence>
<feature type="domain" description="Creatinase N-terminal" evidence="8">
    <location>
        <begin position="5"/>
        <end position="129"/>
    </location>
</feature>
<keyword evidence="9" id="KW-0031">Aminopeptidase</keyword>
<keyword evidence="3 9" id="KW-0378">Hydrolase</keyword>
<keyword evidence="2 5" id="KW-0479">Metal-binding</keyword>
<dbReference type="GO" id="GO:0006508">
    <property type="term" value="P:proteolysis"/>
    <property type="evidence" value="ECO:0007669"/>
    <property type="project" value="UniProtKB-KW"/>
</dbReference>
<organism evidence="9">
    <name type="scientific">Candidatus Atribacter allofermentans</name>
    <dbReference type="NCBI Taxonomy" id="1852833"/>
    <lineage>
        <taxon>Bacteria</taxon>
        <taxon>Pseudomonadati</taxon>
        <taxon>Atribacterota</taxon>
        <taxon>Atribacteria</taxon>
        <taxon>Atribacterales</taxon>
        <taxon>Atribacteraceae</taxon>
        <taxon>Atribacter</taxon>
    </lineage>
</organism>
<comment type="similarity">
    <text evidence="5">Belongs to the peptidase M24B family.</text>
</comment>
<keyword evidence="6" id="KW-0812">Transmembrane</keyword>
<evidence type="ECO:0000259" key="8">
    <source>
        <dbReference type="Pfam" id="PF01321"/>
    </source>
</evidence>